<organism evidence="2 3">
    <name type="scientific">Epilithonimonas hominis</name>
    <dbReference type="NCBI Taxonomy" id="420404"/>
    <lineage>
        <taxon>Bacteria</taxon>
        <taxon>Pseudomonadati</taxon>
        <taxon>Bacteroidota</taxon>
        <taxon>Flavobacteriia</taxon>
        <taxon>Flavobacteriales</taxon>
        <taxon>Weeksellaceae</taxon>
        <taxon>Chryseobacterium group</taxon>
        <taxon>Epilithonimonas</taxon>
    </lineage>
</organism>
<keyword evidence="2" id="KW-0378">Hydrolase</keyword>
<sequence>MALQNYEDYWSLTNAFTDYNGSKFLGTLKICIEFIDEFKEIEYSEDKYLSLQEKVQKFLGINLISVRKAINQLVKMGFINSFLLSYPKESTDYINARTNRKRSTLLSKIIYSYSSFNKAISEDSKLHQINFLINTLVEVGKLSQEDIIALMLVNIENYEKGYLTRVELNEFVFTADQINFIERKYNQIGYLTNLIRKLDDIVFVNNELYFTEDAKQIFGENLEVIIRKRNPYLHLIYKNQLKEESFSIYQQENCMVERLAHPVLIASHIKPFFTSTDEEAYDPNNGILLSRNLDSLFDLGYITFEDDGKIIFSETERLNQELRDFIGAYSLDSRFINEKRLEYLEYHRNEVFGKRYKYAYNENPSHRNLVQKLFCCHF</sequence>
<reference evidence="3" key="1">
    <citation type="submission" date="2018-11" db="EMBL/GenBank/DDBJ databases">
        <title>Proposal to divide the Flavobacteriaceae and reorganize its genera based on Amino Acid Identity values calculated from whole genome sequences.</title>
        <authorList>
            <person name="Nicholson A.C."/>
            <person name="Gulvik C.A."/>
            <person name="Whitney A.M."/>
            <person name="Humrighouse B.W."/>
            <person name="Bell M."/>
            <person name="Holmes B."/>
            <person name="Steigerwalt A."/>
            <person name="Villarma A."/>
            <person name="Sheth M."/>
            <person name="Batra D."/>
            <person name="Pryor J."/>
            <person name="Bernardet J.-F."/>
            <person name="Hugo C."/>
            <person name="Kampfer P."/>
            <person name="Newman J."/>
            <person name="Mcquiston J.R."/>
        </authorList>
    </citation>
    <scope>NUCLEOTIDE SEQUENCE [LARGE SCALE GENOMIC DNA]</scope>
    <source>
        <strain evidence="3">DSM 22165</strain>
    </source>
</reference>
<proteinExistence type="predicted"/>
<dbReference type="Proteomes" id="UP000267623">
    <property type="component" value="Unassembled WGS sequence"/>
</dbReference>
<dbReference type="InterPro" id="IPR003615">
    <property type="entry name" value="HNH_nuc"/>
</dbReference>
<feature type="domain" description="HNH nuclease" evidence="1">
    <location>
        <begin position="254"/>
        <end position="305"/>
    </location>
</feature>
<accession>A0A3N0X4H3</accession>
<keyword evidence="2" id="KW-0255">Endonuclease</keyword>
<protein>
    <submittedName>
        <fullName evidence="2">HNH endonuclease</fullName>
    </submittedName>
</protein>
<evidence type="ECO:0000313" key="3">
    <source>
        <dbReference type="Proteomes" id="UP000267623"/>
    </source>
</evidence>
<reference evidence="3" key="2">
    <citation type="submission" date="2018-11" db="EMBL/GenBank/DDBJ databases">
        <title>Proposal to divide the Flavobacteriaceae and reorganize its genera based on Amino Acid Identity values calculated from whole genome sequences.</title>
        <authorList>
            <person name="Nicholson A.C."/>
            <person name="Gulvik C.A."/>
            <person name="Whitney A.M."/>
            <person name="Humrighouse B.W."/>
            <person name="Bell M."/>
            <person name="Holmes B."/>
            <person name="Steigerwalt A."/>
            <person name="Villarma A."/>
            <person name="Sheth M."/>
            <person name="Batra D."/>
            <person name="Pryor J."/>
            <person name="Bernardet J.-F."/>
            <person name="Hugo C."/>
            <person name="Kampfer P."/>
            <person name="Newman J."/>
            <person name="Mcquiston J."/>
        </authorList>
    </citation>
    <scope>NUCLEOTIDE SEQUENCE [LARGE SCALE GENOMIC DNA]</scope>
    <source>
        <strain evidence="3">DSM 22165</strain>
    </source>
</reference>
<name>A0A3N0X4H3_9FLAO</name>
<dbReference type="AlphaFoldDB" id="A0A3N0X4H3"/>
<dbReference type="EMBL" id="RJTU01000075">
    <property type="protein sequence ID" value="ROI12262.1"/>
    <property type="molecule type" value="Genomic_DNA"/>
</dbReference>
<dbReference type="GO" id="GO:0004519">
    <property type="term" value="F:endonuclease activity"/>
    <property type="evidence" value="ECO:0007669"/>
    <property type="project" value="UniProtKB-KW"/>
</dbReference>
<evidence type="ECO:0000313" key="2">
    <source>
        <dbReference type="EMBL" id="ROI12262.1"/>
    </source>
</evidence>
<keyword evidence="2" id="KW-0540">Nuclease</keyword>
<gene>
    <name evidence="2" type="ORF">EGH73_12035</name>
</gene>
<comment type="caution">
    <text evidence="2">The sequence shown here is derived from an EMBL/GenBank/DDBJ whole genome shotgun (WGS) entry which is preliminary data.</text>
</comment>
<dbReference type="Pfam" id="PF13391">
    <property type="entry name" value="HNH_2"/>
    <property type="match status" value="1"/>
</dbReference>
<evidence type="ECO:0000259" key="1">
    <source>
        <dbReference type="Pfam" id="PF13391"/>
    </source>
</evidence>
<dbReference type="RefSeq" id="WP_123282048.1">
    <property type="nucleotide sequence ID" value="NZ_RJTU01000075.1"/>
</dbReference>